<gene>
    <name evidence="3" type="ORF">DVR12_02160</name>
</gene>
<dbReference type="InterPro" id="IPR021533">
    <property type="entry name" value="PepSY-like"/>
</dbReference>
<protein>
    <recommendedName>
        <fullName evidence="2">Putative beta-lactamase-inhibitor-like PepSY-like domain-containing protein</fullName>
    </recommendedName>
</protein>
<dbReference type="SUPFAM" id="SSF160574">
    <property type="entry name" value="BT0923-like"/>
    <property type="match status" value="1"/>
</dbReference>
<dbReference type="RefSeq" id="WP_116973804.1">
    <property type="nucleotide sequence ID" value="NZ_QPMM01000001.1"/>
</dbReference>
<organism evidence="3 4">
    <name type="scientific">Chitinophaga silvatica</name>
    <dbReference type="NCBI Taxonomy" id="2282649"/>
    <lineage>
        <taxon>Bacteria</taxon>
        <taxon>Pseudomonadati</taxon>
        <taxon>Bacteroidota</taxon>
        <taxon>Chitinophagia</taxon>
        <taxon>Chitinophagales</taxon>
        <taxon>Chitinophagaceae</taxon>
        <taxon>Chitinophaga</taxon>
    </lineage>
</organism>
<proteinExistence type="predicted"/>
<feature type="domain" description="Putative beta-lactamase-inhibitor-like PepSY-like" evidence="2">
    <location>
        <begin position="67"/>
        <end position="137"/>
    </location>
</feature>
<dbReference type="EMBL" id="QPMM01000001">
    <property type="protein sequence ID" value="RFS26613.1"/>
    <property type="molecule type" value="Genomic_DNA"/>
</dbReference>
<reference evidence="3 4" key="1">
    <citation type="submission" date="2018-07" db="EMBL/GenBank/DDBJ databases">
        <title>Chitinophaga K2CV101002-2 sp. nov., isolated from a monsoon evergreen broad-leaved forest soil.</title>
        <authorList>
            <person name="Lv Y."/>
        </authorList>
    </citation>
    <scope>NUCLEOTIDE SEQUENCE [LARGE SCALE GENOMIC DNA]</scope>
    <source>
        <strain evidence="3 4">GDMCC 1.1288</strain>
    </source>
</reference>
<dbReference type="Proteomes" id="UP000260644">
    <property type="component" value="Unassembled WGS sequence"/>
</dbReference>
<name>A0A3E1YGR6_9BACT</name>
<dbReference type="AlphaFoldDB" id="A0A3E1YGR6"/>
<evidence type="ECO:0000256" key="1">
    <source>
        <dbReference type="SAM" id="SignalP"/>
    </source>
</evidence>
<comment type="caution">
    <text evidence="3">The sequence shown here is derived from an EMBL/GenBank/DDBJ whole genome shotgun (WGS) entry which is preliminary data.</text>
</comment>
<sequence>MKKSLLVLSTALLSVTIAFAQQKNAAVPTVARQAFEKSFPGATKVKWEKEKSDYEVNFMMSGKQMSVLYDNAGTLKETEEKIAISELPASAVAYVKQHHKNAAIKEAAKISKSDGTLNYEAEVNKTDLIFDQAGKFIRQEK</sequence>
<accession>A0A3E1YGR6</accession>
<evidence type="ECO:0000313" key="4">
    <source>
        <dbReference type="Proteomes" id="UP000260644"/>
    </source>
</evidence>
<evidence type="ECO:0000313" key="3">
    <source>
        <dbReference type="EMBL" id="RFS26613.1"/>
    </source>
</evidence>
<dbReference type="OrthoDB" id="1121502at2"/>
<dbReference type="Pfam" id="PF11396">
    <property type="entry name" value="PepSY_like"/>
    <property type="match status" value="1"/>
</dbReference>
<keyword evidence="4" id="KW-1185">Reference proteome</keyword>
<evidence type="ECO:0000259" key="2">
    <source>
        <dbReference type="Pfam" id="PF11396"/>
    </source>
</evidence>
<feature type="signal peptide" evidence="1">
    <location>
        <begin position="1"/>
        <end position="20"/>
    </location>
</feature>
<keyword evidence="1" id="KW-0732">Signal</keyword>
<feature type="chain" id="PRO_5017675421" description="Putative beta-lactamase-inhibitor-like PepSY-like domain-containing protein" evidence="1">
    <location>
        <begin position="21"/>
        <end position="141"/>
    </location>
</feature>
<dbReference type="Gene3D" id="3.10.450.360">
    <property type="match status" value="1"/>
</dbReference>